<organism evidence="1 2">
    <name type="scientific">Stieleria varia</name>
    <dbReference type="NCBI Taxonomy" id="2528005"/>
    <lineage>
        <taxon>Bacteria</taxon>
        <taxon>Pseudomonadati</taxon>
        <taxon>Planctomycetota</taxon>
        <taxon>Planctomycetia</taxon>
        <taxon>Pirellulales</taxon>
        <taxon>Pirellulaceae</taxon>
        <taxon>Stieleria</taxon>
    </lineage>
</organism>
<comment type="caution">
    <text evidence="1">The sequence shown here is derived from an EMBL/GenBank/DDBJ whole genome shotgun (WGS) entry which is preliminary data.</text>
</comment>
<sequence>MNLGTHIRFCQSCPTCGRRVQIRASLLGTQVACRHCHATFTASAFEDEPGAVDDAKRLMDRVEQMLVRAELDAPMTSETTCA</sequence>
<protein>
    <submittedName>
        <fullName evidence="1">Uncharacterized protein</fullName>
    </submittedName>
</protein>
<dbReference type="OrthoDB" id="290564at2"/>
<name>A0A5C6B8R2_9BACT</name>
<proteinExistence type="predicted"/>
<gene>
    <name evidence="1" type="ORF">Pla52n_09320</name>
</gene>
<keyword evidence="2" id="KW-1185">Reference proteome</keyword>
<evidence type="ECO:0000313" key="1">
    <source>
        <dbReference type="EMBL" id="TWU08350.1"/>
    </source>
</evidence>
<dbReference type="Proteomes" id="UP000320176">
    <property type="component" value="Unassembled WGS sequence"/>
</dbReference>
<accession>A0A5C6B8R2</accession>
<evidence type="ECO:0000313" key="2">
    <source>
        <dbReference type="Proteomes" id="UP000320176"/>
    </source>
</evidence>
<reference evidence="1 2" key="1">
    <citation type="submission" date="2019-02" db="EMBL/GenBank/DDBJ databases">
        <title>Deep-cultivation of Planctomycetes and their phenomic and genomic characterization uncovers novel biology.</title>
        <authorList>
            <person name="Wiegand S."/>
            <person name="Jogler M."/>
            <person name="Boedeker C."/>
            <person name="Pinto D."/>
            <person name="Vollmers J."/>
            <person name="Rivas-Marin E."/>
            <person name="Kohn T."/>
            <person name="Peeters S.H."/>
            <person name="Heuer A."/>
            <person name="Rast P."/>
            <person name="Oberbeckmann S."/>
            <person name="Bunk B."/>
            <person name="Jeske O."/>
            <person name="Meyerdierks A."/>
            <person name="Storesund J.E."/>
            <person name="Kallscheuer N."/>
            <person name="Luecker S."/>
            <person name="Lage O.M."/>
            <person name="Pohl T."/>
            <person name="Merkel B.J."/>
            <person name="Hornburger P."/>
            <person name="Mueller R.-W."/>
            <person name="Bruemmer F."/>
            <person name="Labrenz M."/>
            <person name="Spormann A.M."/>
            <person name="Op Den Camp H."/>
            <person name="Overmann J."/>
            <person name="Amann R."/>
            <person name="Jetten M.S.M."/>
            <person name="Mascher T."/>
            <person name="Medema M.H."/>
            <person name="Devos D.P."/>
            <person name="Kaster A.-K."/>
            <person name="Ovreas L."/>
            <person name="Rohde M."/>
            <person name="Galperin M.Y."/>
            <person name="Jogler C."/>
        </authorList>
    </citation>
    <scope>NUCLEOTIDE SEQUENCE [LARGE SCALE GENOMIC DNA]</scope>
    <source>
        <strain evidence="1 2">Pla52n</strain>
    </source>
</reference>
<dbReference type="EMBL" id="SJPN01000001">
    <property type="protein sequence ID" value="TWU08350.1"/>
    <property type="molecule type" value="Genomic_DNA"/>
</dbReference>
<dbReference type="AlphaFoldDB" id="A0A5C6B8R2"/>